<organism evidence="13 14">
    <name type="scientific">Propylenella binzhouense</name>
    <dbReference type="NCBI Taxonomy" id="2555902"/>
    <lineage>
        <taxon>Bacteria</taxon>
        <taxon>Pseudomonadati</taxon>
        <taxon>Pseudomonadota</taxon>
        <taxon>Alphaproteobacteria</taxon>
        <taxon>Hyphomicrobiales</taxon>
        <taxon>Propylenellaceae</taxon>
        <taxon>Propylenella</taxon>
    </lineage>
</organism>
<evidence type="ECO:0000259" key="10">
    <source>
        <dbReference type="Pfam" id="PF00483"/>
    </source>
</evidence>
<evidence type="ECO:0000256" key="4">
    <source>
        <dbReference type="ARBA" id="ARBA00022695"/>
    </source>
</evidence>
<evidence type="ECO:0000256" key="2">
    <source>
        <dbReference type="ARBA" id="ARBA00012387"/>
    </source>
</evidence>
<keyword evidence="6" id="KW-0342">GTP-binding</keyword>
<evidence type="ECO:0000313" key="14">
    <source>
        <dbReference type="Proteomes" id="UP000773614"/>
    </source>
</evidence>
<dbReference type="GO" id="GO:0000271">
    <property type="term" value="P:polysaccharide biosynthetic process"/>
    <property type="evidence" value="ECO:0007669"/>
    <property type="project" value="InterPro"/>
</dbReference>
<sequence>MSAAKARWRCGPPGSARAARRGPGANRRGRAFRRLRPLVSSAGTRTARAGDTLTTITPTVLSGGSGMRLWPASRSCHPKQFLTLTGERSLLQNTLLRFSGEAGFGRPVVVGSEEHRFLLAEQARACGVELAGLLVEPVARDTAPAIAAACRWICARDAEALVLVMPADHRIAVPARLAEAVRESVPVAEDGWLVTFGIEPASPETGYGYVARGPEALSAGVWRAKSFVEKPDRARAEAMIAAGGHYWNSGLFLFRARTLLAELERLAPAIASAAAESVETAAADLDFVRLGRAALERSPASSIDYAVMQRSERVAIRPVSGIGWSDIGSWNALYDASRRDEHGNAALGDARFEDSARNYAYISDGRLLATLGVDDIVVVSTPDAMLVSRRDRAHEIKPIVDRLRTERPELVLANRRVHRPWGHFETIDRGERHQVKHICVKPGGRLSLQRHLHRAEHWVVVKGTARVTRGGEVVEITENESVYLPLGTRHRLENPGRIPLSLIEVQTGSYLGEDDVERLDDVYGRD</sequence>
<keyword evidence="13" id="KW-0413">Isomerase</keyword>
<keyword evidence="5" id="KW-0547">Nucleotide-binding</keyword>
<reference evidence="13" key="1">
    <citation type="submission" date="2019-03" db="EMBL/GenBank/DDBJ databases">
        <title>Afifella sp. nov., isolated from activated sludge.</title>
        <authorList>
            <person name="Li Q."/>
            <person name="Liu Y."/>
        </authorList>
    </citation>
    <scope>NUCLEOTIDE SEQUENCE</scope>
    <source>
        <strain evidence="13">L72</strain>
    </source>
</reference>
<evidence type="ECO:0000259" key="12">
    <source>
        <dbReference type="Pfam" id="PF22640"/>
    </source>
</evidence>
<dbReference type="Proteomes" id="UP000773614">
    <property type="component" value="Unassembled WGS sequence"/>
</dbReference>
<dbReference type="InterPro" id="IPR006375">
    <property type="entry name" value="Man1P_GuaTrfase/Man6P_Isoase"/>
</dbReference>
<name>A0A964T5G6_9HYPH</name>
<evidence type="ECO:0000256" key="3">
    <source>
        <dbReference type="ARBA" id="ARBA00022679"/>
    </source>
</evidence>
<keyword evidence="3 13" id="KW-0808">Transferase</keyword>
<dbReference type="OrthoDB" id="9806359at2"/>
<dbReference type="PANTHER" id="PTHR46390:SF1">
    <property type="entry name" value="MANNOSE-1-PHOSPHATE GUANYLYLTRANSFERASE"/>
    <property type="match status" value="1"/>
</dbReference>
<dbReference type="InterPro" id="IPR011051">
    <property type="entry name" value="RmlC_Cupin_sf"/>
</dbReference>
<keyword evidence="4 13" id="KW-0548">Nucleotidyltransferase</keyword>
<evidence type="ECO:0000256" key="9">
    <source>
        <dbReference type="SAM" id="MobiDB-lite"/>
    </source>
</evidence>
<feature type="compositionally biased region" description="Low complexity" evidence="9">
    <location>
        <begin position="9"/>
        <end position="26"/>
    </location>
</feature>
<dbReference type="Pfam" id="PF00483">
    <property type="entry name" value="NTP_transferase"/>
    <property type="match status" value="1"/>
</dbReference>
<dbReference type="FunFam" id="3.90.550.10:FF:000046">
    <property type="entry name" value="Mannose-1-phosphate guanylyltransferase (GDP)"/>
    <property type="match status" value="1"/>
</dbReference>
<dbReference type="GO" id="GO:0004475">
    <property type="term" value="F:mannose-1-phosphate guanylyltransferase (GTP) activity"/>
    <property type="evidence" value="ECO:0007669"/>
    <property type="project" value="UniProtKB-EC"/>
</dbReference>
<dbReference type="InterPro" id="IPR051161">
    <property type="entry name" value="Mannose-6P_isomerase_type2"/>
</dbReference>
<dbReference type="EC" id="2.7.7.13" evidence="2"/>
<dbReference type="EMBL" id="SPKJ01000049">
    <property type="protein sequence ID" value="MYZ48823.1"/>
    <property type="molecule type" value="Genomic_DNA"/>
</dbReference>
<dbReference type="GO" id="GO:0005525">
    <property type="term" value="F:GTP binding"/>
    <property type="evidence" value="ECO:0007669"/>
    <property type="project" value="UniProtKB-KW"/>
</dbReference>
<dbReference type="Pfam" id="PF01050">
    <property type="entry name" value="MannoseP_isomer"/>
    <property type="match status" value="1"/>
</dbReference>
<evidence type="ECO:0000256" key="5">
    <source>
        <dbReference type="ARBA" id="ARBA00022741"/>
    </source>
</evidence>
<dbReference type="NCBIfam" id="TIGR01479">
    <property type="entry name" value="GMP_PMI"/>
    <property type="match status" value="1"/>
</dbReference>
<dbReference type="InterPro" id="IPR054566">
    <property type="entry name" value="ManC/GMP-like_b-helix"/>
</dbReference>
<dbReference type="GO" id="GO:0016853">
    <property type="term" value="F:isomerase activity"/>
    <property type="evidence" value="ECO:0007669"/>
    <property type="project" value="UniProtKB-KW"/>
</dbReference>
<feature type="domain" description="Nucleotidyl transferase" evidence="10">
    <location>
        <begin position="59"/>
        <end position="341"/>
    </location>
</feature>
<dbReference type="InterPro" id="IPR005835">
    <property type="entry name" value="NTP_transferase_dom"/>
</dbReference>
<evidence type="ECO:0000256" key="6">
    <source>
        <dbReference type="ARBA" id="ARBA00023134"/>
    </source>
</evidence>
<keyword evidence="14" id="KW-1185">Reference proteome</keyword>
<dbReference type="Gene3D" id="2.60.120.10">
    <property type="entry name" value="Jelly Rolls"/>
    <property type="match status" value="1"/>
</dbReference>
<dbReference type="PANTHER" id="PTHR46390">
    <property type="entry name" value="MANNOSE-1-PHOSPHATE GUANYLYLTRANSFERASE"/>
    <property type="match status" value="1"/>
</dbReference>
<comment type="caution">
    <text evidence="13">The sequence shown here is derived from an EMBL/GenBank/DDBJ whole genome shotgun (WGS) entry which is preliminary data.</text>
</comment>
<dbReference type="SUPFAM" id="SSF53448">
    <property type="entry name" value="Nucleotide-diphospho-sugar transferases"/>
    <property type="match status" value="1"/>
</dbReference>
<evidence type="ECO:0000256" key="1">
    <source>
        <dbReference type="ARBA" id="ARBA00006115"/>
    </source>
</evidence>
<feature type="domain" description="Mannose-6-phosphate isomerase type II C-terminal" evidence="11">
    <location>
        <begin position="413"/>
        <end position="521"/>
    </location>
</feature>
<evidence type="ECO:0000256" key="8">
    <source>
        <dbReference type="RuleBase" id="RU004190"/>
    </source>
</evidence>
<comment type="similarity">
    <text evidence="1 8">Belongs to the mannose-6-phosphate isomerase type 2 family.</text>
</comment>
<evidence type="ECO:0000259" key="11">
    <source>
        <dbReference type="Pfam" id="PF01050"/>
    </source>
</evidence>
<comment type="catalytic activity">
    <reaction evidence="7">
        <text>alpha-D-mannose 1-phosphate + GTP + H(+) = GDP-alpha-D-mannose + diphosphate</text>
        <dbReference type="Rhea" id="RHEA:15229"/>
        <dbReference type="ChEBI" id="CHEBI:15378"/>
        <dbReference type="ChEBI" id="CHEBI:33019"/>
        <dbReference type="ChEBI" id="CHEBI:37565"/>
        <dbReference type="ChEBI" id="CHEBI:57527"/>
        <dbReference type="ChEBI" id="CHEBI:58409"/>
        <dbReference type="EC" id="2.7.7.13"/>
    </reaction>
</comment>
<dbReference type="GO" id="GO:0009298">
    <property type="term" value="P:GDP-mannose biosynthetic process"/>
    <property type="evidence" value="ECO:0007669"/>
    <property type="project" value="TreeGrafter"/>
</dbReference>
<gene>
    <name evidence="13" type="ORF">E4O86_13995</name>
</gene>
<dbReference type="SUPFAM" id="SSF51182">
    <property type="entry name" value="RmlC-like cupins"/>
    <property type="match status" value="1"/>
</dbReference>
<protein>
    <recommendedName>
        <fullName evidence="2">mannose-1-phosphate guanylyltransferase</fullName>
        <ecNumber evidence="2">2.7.7.13</ecNumber>
    </recommendedName>
</protein>
<proteinExistence type="inferred from homology"/>
<dbReference type="CDD" id="cd02213">
    <property type="entry name" value="cupin_PMI_typeII_C"/>
    <property type="match status" value="1"/>
</dbReference>
<feature type="region of interest" description="Disordered" evidence="9">
    <location>
        <begin position="1"/>
        <end position="32"/>
    </location>
</feature>
<evidence type="ECO:0000256" key="7">
    <source>
        <dbReference type="ARBA" id="ARBA00047343"/>
    </source>
</evidence>
<accession>A0A964T5G6</accession>
<dbReference type="InterPro" id="IPR001538">
    <property type="entry name" value="Man6P_isomerase-2_C"/>
</dbReference>
<feature type="domain" description="MannoseP isomerase/GMP-like beta-helix" evidence="12">
    <location>
        <begin position="363"/>
        <end position="403"/>
    </location>
</feature>
<dbReference type="FunFam" id="2.60.120.10:FF:000032">
    <property type="entry name" value="Mannose-1-phosphate guanylyltransferase/mannose-6-phosphate isomerase"/>
    <property type="match status" value="1"/>
</dbReference>
<dbReference type="Pfam" id="PF22640">
    <property type="entry name" value="ManC_GMP_beta-helix"/>
    <property type="match status" value="1"/>
</dbReference>
<dbReference type="InterPro" id="IPR049577">
    <property type="entry name" value="GMPP_N"/>
</dbReference>
<dbReference type="CDD" id="cd02509">
    <property type="entry name" value="GDP-M1P_Guanylyltransferase"/>
    <property type="match status" value="1"/>
</dbReference>
<dbReference type="InterPro" id="IPR014710">
    <property type="entry name" value="RmlC-like_jellyroll"/>
</dbReference>
<dbReference type="AlphaFoldDB" id="A0A964T5G6"/>
<evidence type="ECO:0000313" key="13">
    <source>
        <dbReference type="EMBL" id="MYZ48823.1"/>
    </source>
</evidence>
<dbReference type="Gene3D" id="3.90.550.10">
    <property type="entry name" value="Spore Coat Polysaccharide Biosynthesis Protein SpsA, Chain A"/>
    <property type="match status" value="1"/>
</dbReference>
<dbReference type="InterPro" id="IPR029044">
    <property type="entry name" value="Nucleotide-diphossugar_trans"/>
</dbReference>